<reference evidence="1 2" key="1">
    <citation type="submission" date="2014-06" db="EMBL/GenBank/DDBJ databases">
        <authorList>
            <person name="Swart Estienne"/>
        </authorList>
    </citation>
    <scope>NUCLEOTIDE SEQUENCE [LARGE SCALE GENOMIC DNA]</scope>
    <source>
        <strain evidence="1 2">130c</strain>
    </source>
</reference>
<gene>
    <name evidence="1" type="primary">Contig15168.g16160</name>
    <name evidence="1" type="ORF">STYLEM_20990</name>
</gene>
<dbReference type="InParanoid" id="A0A078BBS1"/>
<accession>A0A078BBS1</accession>
<dbReference type="Proteomes" id="UP000039865">
    <property type="component" value="Unassembled WGS sequence"/>
</dbReference>
<organism evidence="1 2">
    <name type="scientific">Stylonychia lemnae</name>
    <name type="common">Ciliate</name>
    <dbReference type="NCBI Taxonomy" id="5949"/>
    <lineage>
        <taxon>Eukaryota</taxon>
        <taxon>Sar</taxon>
        <taxon>Alveolata</taxon>
        <taxon>Ciliophora</taxon>
        <taxon>Intramacronucleata</taxon>
        <taxon>Spirotrichea</taxon>
        <taxon>Stichotrichia</taxon>
        <taxon>Sporadotrichida</taxon>
        <taxon>Oxytrichidae</taxon>
        <taxon>Stylonychinae</taxon>
        <taxon>Stylonychia</taxon>
    </lineage>
</organism>
<proteinExistence type="predicted"/>
<name>A0A078BBS1_STYLE</name>
<dbReference type="EMBL" id="CCKQ01019787">
    <property type="protein sequence ID" value="CDW91829.1"/>
    <property type="molecule type" value="Genomic_DNA"/>
</dbReference>
<sequence>MADCRLKMVQIAIVDSNGLLSLSSQVGKQNVADYVISNPGKPTIMTQPILSSNQIDWLKSAIPQHNYQNLKLLSTVVPGIFTSEDIYASFQNLQNIFVIYKSSYPNIVGAFFKGPIVRSQSTGQSTTHCPTAVLSVSVEAVLESFTTDTDNSSNVYLFNQELTTGVFNQQAEFNFNLDCEGDSNPNRTKDYLTSKNPDYFAEFLTGSSVQADQGKMILTCVQIDIYQGEY</sequence>
<evidence type="ECO:0000313" key="1">
    <source>
        <dbReference type="EMBL" id="CDW91829.1"/>
    </source>
</evidence>
<protein>
    <submittedName>
        <fullName evidence="1">Uncharacterized protein</fullName>
    </submittedName>
</protein>
<keyword evidence="2" id="KW-1185">Reference proteome</keyword>
<dbReference type="AlphaFoldDB" id="A0A078BBS1"/>
<evidence type="ECO:0000313" key="2">
    <source>
        <dbReference type="Proteomes" id="UP000039865"/>
    </source>
</evidence>